<reference evidence="1 2" key="1">
    <citation type="submission" date="2009-11" db="EMBL/GenBank/DDBJ databases">
        <title>Annotation of Allomyces macrogynus ATCC 38327.</title>
        <authorList>
            <consortium name="The Broad Institute Genome Sequencing Platform"/>
            <person name="Russ C."/>
            <person name="Cuomo C."/>
            <person name="Burger G."/>
            <person name="Gray M.W."/>
            <person name="Holland P.W.H."/>
            <person name="King N."/>
            <person name="Lang F.B.F."/>
            <person name="Roger A.J."/>
            <person name="Ruiz-Trillo I."/>
            <person name="Young S.K."/>
            <person name="Zeng Q."/>
            <person name="Gargeya S."/>
            <person name="Fitzgerald M."/>
            <person name="Haas B."/>
            <person name="Abouelleil A."/>
            <person name="Alvarado L."/>
            <person name="Arachchi H.M."/>
            <person name="Berlin A."/>
            <person name="Chapman S.B."/>
            <person name="Gearin G."/>
            <person name="Goldberg J."/>
            <person name="Griggs A."/>
            <person name="Gujja S."/>
            <person name="Hansen M."/>
            <person name="Heiman D."/>
            <person name="Howarth C."/>
            <person name="Larimer J."/>
            <person name="Lui A."/>
            <person name="MacDonald P.J.P."/>
            <person name="McCowen C."/>
            <person name="Montmayeur A."/>
            <person name="Murphy C."/>
            <person name="Neiman D."/>
            <person name="Pearson M."/>
            <person name="Priest M."/>
            <person name="Roberts A."/>
            <person name="Saif S."/>
            <person name="Shea T."/>
            <person name="Sisk P."/>
            <person name="Stolte C."/>
            <person name="Sykes S."/>
            <person name="Wortman J."/>
            <person name="Nusbaum C."/>
            <person name="Birren B."/>
        </authorList>
    </citation>
    <scope>NUCLEOTIDE SEQUENCE [LARGE SCALE GENOMIC DNA]</scope>
    <source>
        <strain evidence="1 2">ATCC 38327</strain>
    </source>
</reference>
<gene>
    <name evidence="1" type="ORF">AMAG_19889</name>
</gene>
<evidence type="ECO:0000313" key="1">
    <source>
        <dbReference type="EMBL" id="KNE69230.1"/>
    </source>
</evidence>
<dbReference type="EMBL" id="GG745360">
    <property type="protein sequence ID" value="KNE69230.1"/>
    <property type="molecule type" value="Genomic_DNA"/>
</dbReference>
<sequence length="74" mass="8144">MQSQAKKPATIRSPRDLFGADVVPCSPPIPVGQFQQQAGHSVEQMLLEVESTVTNSFIDWGTDRPDLFEAIKCV</sequence>
<evidence type="ECO:0000313" key="2">
    <source>
        <dbReference type="Proteomes" id="UP000054350"/>
    </source>
</evidence>
<name>A0A0L0T3G7_ALLM3</name>
<dbReference type="Proteomes" id="UP000054350">
    <property type="component" value="Unassembled WGS sequence"/>
</dbReference>
<reference evidence="2" key="2">
    <citation type="submission" date="2009-11" db="EMBL/GenBank/DDBJ databases">
        <title>The Genome Sequence of Allomyces macrogynus strain ATCC 38327.</title>
        <authorList>
            <consortium name="The Broad Institute Genome Sequencing Platform"/>
            <person name="Russ C."/>
            <person name="Cuomo C."/>
            <person name="Shea T."/>
            <person name="Young S.K."/>
            <person name="Zeng Q."/>
            <person name="Koehrsen M."/>
            <person name="Haas B."/>
            <person name="Borodovsky M."/>
            <person name="Guigo R."/>
            <person name="Alvarado L."/>
            <person name="Berlin A."/>
            <person name="Borenstein D."/>
            <person name="Chen Z."/>
            <person name="Engels R."/>
            <person name="Freedman E."/>
            <person name="Gellesch M."/>
            <person name="Goldberg J."/>
            <person name="Griggs A."/>
            <person name="Gujja S."/>
            <person name="Heiman D."/>
            <person name="Hepburn T."/>
            <person name="Howarth C."/>
            <person name="Jen D."/>
            <person name="Larson L."/>
            <person name="Lewis B."/>
            <person name="Mehta T."/>
            <person name="Park D."/>
            <person name="Pearson M."/>
            <person name="Roberts A."/>
            <person name="Saif S."/>
            <person name="Shenoy N."/>
            <person name="Sisk P."/>
            <person name="Stolte C."/>
            <person name="Sykes S."/>
            <person name="Walk T."/>
            <person name="White J."/>
            <person name="Yandava C."/>
            <person name="Burger G."/>
            <person name="Gray M.W."/>
            <person name="Holland P.W.H."/>
            <person name="King N."/>
            <person name="Lang F.B.F."/>
            <person name="Roger A.J."/>
            <person name="Ruiz-Trillo I."/>
            <person name="Lander E."/>
            <person name="Nusbaum C."/>
        </authorList>
    </citation>
    <scope>NUCLEOTIDE SEQUENCE [LARGE SCALE GENOMIC DNA]</scope>
    <source>
        <strain evidence="2">ATCC 38327</strain>
    </source>
</reference>
<organism evidence="1 2">
    <name type="scientific">Allomyces macrogynus (strain ATCC 38327)</name>
    <name type="common">Allomyces javanicus var. macrogynus</name>
    <dbReference type="NCBI Taxonomy" id="578462"/>
    <lineage>
        <taxon>Eukaryota</taxon>
        <taxon>Fungi</taxon>
        <taxon>Fungi incertae sedis</taxon>
        <taxon>Blastocladiomycota</taxon>
        <taxon>Blastocladiomycetes</taxon>
        <taxon>Blastocladiales</taxon>
        <taxon>Blastocladiaceae</taxon>
        <taxon>Allomyces</taxon>
    </lineage>
</organism>
<dbReference type="VEuPathDB" id="FungiDB:AMAG_19889"/>
<accession>A0A0L0T3G7</accession>
<protein>
    <submittedName>
        <fullName evidence="1">Uncharacterized protein</fullName>
    </submittedName>
</protein>
<proteinExistence type="predicted"/>
<dbReference type="AlphaFoldDB" id="A0A0L0T3G7"/>
<keyword evidence="2" id="KW-1185">Reference proteome</keyword>